<organism evidence="1">
    <name type="scientific">Solanum lycopersicum</name>
    <name type="common">Tomato</name>
    <name type="synonym">Lycopersicon esculentum</name>
    <dbReference type="NCBI Taxonomy" id="4081"/>
    <lineage>
        <taxon>Eukaryota</taxon>
        <taxon>Viridiplantae</taxon>
        <taxon>Streptophyta</taxon>
        <taxon>Embryophyta</taxon>
        <taxon>Tracheophyta</taxon>
        <taxon>Spermatophyta</taxon>
        <taxon>Magnoliopsida</taxon>
        <taxon>eudicotyledons</taxon>
        <taxon>Gunneridae</taxon>
        <taxon>Pentapetalae</taxon>
        <taxon>asterids</taxon>
        <taxon>lamiids</taxon>
        <taxon>Solanales</taxon>
        <taxon>Solanaceae</taxon>
        <taxon>Solanoideae</taxon>
        <taxon>Solaneae</taxon>
        <taxon>Solanum</taxon>
        <taxon>Solanum subgen. Lycopersicon</taxon>
    </lineage>
</organism>
<dbReference type="PaxDb" id="4081-Solyc02g030420.1.1"/>
<sequence>MASLINDWNLENAPIDLFIVLDVTGNVNGTKLTLLKKVMCLVKENLRPFNQLTIVTFSSVPHRSFLLMVYPTRELEVILAINIKSLNCRIKKGLKMGDRVLQERHE</sequence>
<dbReference type="InParanoid" id="A0A3Q7EWF5"/>
<evidence type="ECO:0000313" key="2">
    <source>
        <dbReference type="Proteomes" id="UP000004994"/>
    </source>
</evidence>
<dbReference type="AlphaFoldDB" id="A0A3Q7EWF5"/>
<dbReference type="Proteomes" id="UP000004994">
    <property type="component" value="Chromosome 2"/>
</dbReference>
<evidence type="ECO:0008006" key="3">
    <source>
        <dbReference type="Google" id="ProtNLM"/>
    </source>
</evidence>
<dbReference type="PANTHER" id="PTHR10579">
    <property type="entry name" value="CALCIUM-ACTIVATED CHLORIDE CHANNEL REGULATOR"/>
    <property type="match status" value="1"/>
</dbReference>
<dbReference type="SUPFAM" id="SSF53300">
    <property type="entry name" value="vWA-like"/>
    <property type="match status" value="1"/>
</dbReference>
<dbReference type="Gramene" id="Solyc02g030420.1.1">
    <property type="protein sequence ID" value="Solyc02g030420.1.1.1"/>
    <property type="gene ID" value="Solyc02g030420.1"/>
</dbReference>
<reference evidence="1" key="1">
    <citation type="journal article" date="2012" name="Nature">
        <title>The tomato genome sequence provides insights into fleshy fruit evolution.</title>
        <authorList>
            <consortium name="Tomato Genome Consortium"/>
        </authorList>
    </citation>
    <scope>NUCLEOTIDE SEQUENCE [LARGE SCALE GENOMIC DNA]</scope>
    <source>
        <strain evidence="1">cv. Heinz 1706</strain>
    </source>
</reference>
<protein>
    <recommendedName>
        <fullName evidence="3">VWFA domain-containing protein</fullName>
    </recommendedName>
</protein>
<proteinExistence type="predicted"/>
<dbReference type="Gene3D" id="3.40.50.410">
    <property type="entry name" value="von Willebrand factor, type A domain"/>
    <property type="match status" value="1"/>
</dbReference>
<dbReference type="EnsemblPlants" id="Solyc02g030420.1.1">
    <property type="protein sequence ID" value="Solyc02g030420.1.1.1"/>
    <property type="gene ID" value="Solyc02g030420.1"/>
</dbReference>
<evidence type="ECO:0000313" key="1">
    <source>
        <dbReference type="EnsemblPlants" id="Solyc02g030420.1.1.1"/>
    </source>
</evidence>
<name>A0A3Q7EWF5_SOLLC</name>
<dbReference type="InterPro" id="IPR036465">
    <property type="entry name" value="vWFA_dom_sf"/>
</dbReference>
<dbReference type="STRING" id="4081.A0A3Q7EWF5"/>
<dbReference type="InterPro" id="IPR051266">
    <property type="entry name" value="CLCR"/>
</dbReference>
<accession>A0A3Q7EWF5</accession>
<reference evidence="1" key="2">
    <citation type="submission" date="2019-01" db="UniProtKB">
        <authorList>
            <consortium name="EnsemblPlants"/>
        </authorList>
    </citation>
    <scope>IDENTIFICATION</scope>
    <source>
        <strain evidence="1">cv. Heinz 1706</strain>
    </source>
</reference>
<dbReference type="PANTHER" id="PTHR10579:SF146">
    <property type="entry name" value="RING-TYPE DOMAIN-CONTAINING PROTEIN"/>
    <property type="match status" value="1"/>
</dbReference>
<keyword evidence="2" id="KW-1185">Reference proteome</keyword>